<organism evidence="1 2">
    <name type="scientific">Panagrolaimus sp. JU765</name>
    <dbReference type="NCBI Taxonomy" id="591449"/>
    <lineage>
        <taxon>Eukaryota</taxon>
        <taxon>Metazoa</taxon>
        <taxon>Ecdysozoa</taxon>
        <taxon>Nematoda</taxon>
        <taxon>Chromadorea</taxon>
        <taxon>Rhabditida</taxon>
        <taxon>Tylenchina</taxon>
        <taxon>Panagrolaimomorpha</taxon>
        <taxon>Panagrolaimoidea</taxon>
        <taxon>Panagrolaimidae</taxon>
        <taxon>Panagrolaimus</taxon>
    </lineage>
</organism>
<reference evidence="2" key="1">
    <citation type="submission" date="2022-11" db="UniProtKB">
        <authorList>
            <consortium name="WormBaseParasite"/>
        </authorList>
    </citation>
    <scope>IDENTIFICATION</scope>
</reference>
<evidence type="ECO:0000313" key="1">
    <source>
        <dbReference type="Proteomes" id="UP000887576"/>
    </source>
</evidence>
<dbReference type="Proteomes" id="UP000887576">
    <property type="component" value="Unplaced"/>
</dbReference>
<dbReference type="WBParaSite" id="JU765_v2.g8879.t1">
    <property type="protein sequence ID" value="JU765_v2.g8879.t1"/>
    <property type="gene ID" value="JU765_v2.g8879"/>
</dbReference>
<sequence>MLIRGEMLLSKFRDKIFCPYDYFSNRYDFEDASNIADYYVNRFPSSFLFIHDTFYIDQRNDNAKDISEPIREFMTKRKSFGPTKVVDMANVKIKDLTLRLGQPYVFMHIGNCEHLVIFTDLRLLHPSDSQDLTEYPVLLCDKYQSPKCCVCQNASPAFIISESDRIPICPAFMCSDCFNEFHYEGDNRIGDFKAFHYIDHALGEF</sequence>
<accession>A0AC34RQ16</accession>
<protein>
    <submittedName>
        <fullName evidence="2">snRNA-activating protein complex subunit 3</fullName>
    </submittedName>
</protein>
<proteinExistence type="predicted"/>
<name>A0AC34RQ16_9BILA</name>
<evidence type="ECO:0000313" key="2">
    <source>
        <dbReference type="WBParaSite" id="JU765_v2.g8879.t1"/>
    </source>
</evidence>